<dbReference type="InterPro" id="IPR046347">
    <property type="entry name" value="bZIP_sf"/>
</dbReference>
<dbReference type="PROSITE" id="PS50217">
    <property type="entry name" value="BZIP"/>
    <property type="match status" value="1"/>
</dbReference>
<feature type="compositionally biased region" description="Polar residues" evidence="2">
    <location>
        <begin position="375"/>
        <end position="395"/>
    </location>
</feature>
<dbReference type="AlphaFoldDB" id="A0A0N5AG70"/>
<feature type="region of interest" description="Disordered" evidence="2">
    <location>
        <begin position="1"/>
        <end position="66"/>
    </location>
</feature>
<reference evidence="5" key="1">
    <citation type="submission" date="2016-04" db="UniProtKB">
        <authorList>
            <consortium name="WormBaseParasite"/>
        </authorList>
    </citation>
    <scope>IDENTIFICATION</scope>
</reference>
<dbReference type="GO" id="GO:0007623">
    <property type="term" value="P:circadian rhythm"/>
    <property type="evidence" value="ECO:0007669"/>
    <property type="project" value="TreeGrafter"/>
</dbReference>
<dbReference type="PROSITE" id="PS00036">
    <property type="entry name" value="BZIP_BASIC"/>
    <property type="match status" value="1"/>
</dbReference>
<feature type="compositionally biased region" description="Low complexity" evidence="2">
    <location>
        <begin position="396"/>
        <end position="411"/>
    </location>
</feature>
<evidence type="ECO:0000259" key="3">
    <source>
        <dbReference type="PROSITE" id="PS50217"/>
    </source>
</evidence>
<keyword evidence="4" id="KW-1185">Reference proteome</keyword>
<dbReference type="PANTHER" id="PTHR15284">
    <property type="entry name" value="NUCLEAR FACTOR INTERLEUKIN-3-REGULATED PROTEIN"/>
    <property type="match status" value="1"/>
</dbReference>
<dbReference type="SMART" id="SM00338">
    <property type="entry name" value="BRLZ"/>
    <property type="match status" value="1"/>
</dbReference>
<dbReference type="Pfam" id="PF07716">
    <property type="entry name" value="bZIP_2"/>
    <property type="match status" value="2"/>
</dbReference>
<evidence type="ECO:0000313" key="4">
    <source>
        <dbReference type="Proteomes" id="UP000046393"/>
    </source>
</evidence>
<dbReference type="Proteomes" id="UP000046393">
    <property type="component" value="Unplaced"/>
</dbReference>
<keyword evidence="1" id="KW-0175">Coiled coil</keyword>
<feature type="compositionally biased region" description="Polar residues" evidence="2">
    <location>
        <begin position="421"/>
        <end position="431"/>
    </location>
</feature>
<evidence type="ECO:0000313" key="5">
    <source>
        <dbReference type="WBParaSite" id="SMUV_0000330201-mRNA-1"/>
    </source>
</evidence>
<feature type="region of interest" description="Disordered" evidence="2">
    <location>
        <begin position="113"/>
        <end position="133"/>
    </location>
</feature>
<protein>
    <submittedName>
        <fullName evidence="5">BZIP domain-containing protein</fullName>
    </submittedName>
</protein>
<name>A0A0N5AG70_9BILA</name>
<accession>A0A0N5AG70</accession>
<dbReference type="InterPro" id="IPR047229">
    <property type="entry name" value="NFIL3-like"/>
</dbReference>
<dbReference type="InterPro" id="IPR004827">
    <property type="entry name" value="bZIP"/>
</dbReference>
<proteinExistence type="predicted"/>
<feature type="compositionally biased region" description="Low complexity" evidence="2">
    <location>
        <begin position="39"/>
        <end position="58"/>
    </location>
</feature>
<feature type="domain" description="BZIP" evidence="3">
    <location>
        <begin position="428"/>
        <end position="487"/>
    </location>
</feature>
<dbReference type="PANTHER" id="PTHR15284:SF0">
    <property type="entry name" value="GH23983P"/>
    <property type="match status" value="1"/>
</dbReference>
<dbReference type="GO" id="GO:0003700">
    <property type="term" value="F:DNA-binding transcription factor activity"/>
    <property type="evidence" value="ECO:0007669"/>
    <property type="project" value="InterPro"/>
</dbReference>
<organism evidence="4 5">
    <name type="scientific">Syphacia muris</name>
    <dbReference type="NCBI Taxonomy" id="451379"/>
    <lineage>
        <taxon>Eukaryota</taxon>
        <taxon>Metazoa</taxon>
        <taxon>Ecdysozoa</taxon>
        <taxon>Nematoda</taxon>
        <taxon>Chromadorea</taxon>
        <taxon>Rhabditida</taxon>
        <taxon>Spirurina</taxon>
        <taxon>Oxyuridomorpha</taxon>
        <taxon>Oxyuroidea</taxon>
        <taxon>Oxyuridae</taxon>
        <taxon>Syphacia</taxon>
    </lineage>
</organism>
<dbReference type="SUPFAM" id="SSF57959">
    <property type="entry name" value="Leucine zipper domain"/>
    <property type="match status" value="2"/>
</dbReference>
<dbReference type="CDD" id="cd14695">
    <property type="entry name" value="bZIP_HLF"/>
    <property type="match status" value="1"/>
</dbReference>
<dbReference type="Gene3D" id="1.20.5.170">
    <property type="match status" value="2"/>
</dbReference>
<feature type="region of interest" description="Disordered" evidence="2">
    <location>
        <begin position="375"/>
        <end position="446"/>
    </location>
</feature>
<dbReference type="GO" id="GO:0003677">
    <property type="term" value="F:DNA binding"/>
    <property type="evidence" value="ECO:0007669"/>
    <property type="project" value="InterPro"/>
</dbReference>
<evidence type="ECO:0000256" key="2">
    <source>
        <dbReference type="SAM" id="MobiDB-lite"/>
    </source>
</evidence>
<dbReference type="GO" id="GO:0005634">
    <property type="term" value="C:nucleus"/>
    <property type="evidence" value="ECO:0007669"/>
    <property type="project" value="TreeGrafter"/>
</dbReference>
<feature type="compositionally biased region" description="Polar residues" evidence="2">
    <location>
        <begin position="267"/>
        <end position="295"/>
    </location>
</feature>
<feature type="region of interest" description="Disordered" evidence="2">
    <location>
        <begin position="241"/>
        <end position="295"/>
    </location>
</feature>
<evidence type="ECO:0000256" key="1">
    <source>
        <dbReference type="SAM" id="Coils"/>
    </source>
</evidence>
<dbReference type="STRING" id="451379.A0A0N5AG70"/>
<sequence length="498" mass="55578">MDIAESESCSSPSSSTVSTNGSGLNLLCSTLDQNPDLMDSSNSSEESSSPSPSHCDSNSSRRRSLNDEFSKNGTYWEKRKRNNDAAKRFREKRRINDIVIEQLTRENALLKNRLQQQQQQQQQESSSAHRTAAEQLPNYHESVIVAAPKYETPSLPAPSITTYSDYTSSNPKFQAVFPQFITAANPLLASSSTSTISTTGIPMLHLSNLQAALQTQSQYRAATAQISSGNGAFQPFQSTRENMIRRSSPDSSTADLLPTEYPYEGSSPDSRNFSLCHQRNNDMSNRSNGRMDTWSNHSDALSHDYLNNEQQQRPQLLLELLSTRRPSPLVPETRTDVHSGLINTSPHKQRTISLNNGSLQSDLKSCLSSLSVHLSTNKSDTDSMGSPDSNNSIADSTHSFLSQSSSSPSHSNAAIVKALTSKPSSKFQQQYMDRRRRNNEAAKRCRANRRAQFEFRSKRAQQLEQENEELRNEMSKLKQELEELKALQAVKSSTILRE</sequence>
<dbReference type="WBParaSite" id="SMUV_0000330201-mRNA-1">
    <property type="protein sequence ID" value="SMUV_0000330201-mRNA-1"/>
    <property type="gene ID" value="SMUV_0000330201"/>
</dbReference>
<feature type="coiled-coil region" evidence="1">
    <location>
        <begin position="453"/>
        <end position="490"/>
    </location>
</feature>
<feature type="compositionally biased region" description="Low complexity" evidence="2">
    <location>
        <begin position="1"/>
        <end position="22"/>
    </location>
</feature>